<dbReference type="EMBL" id="WHNW01000007">
    <property type="protein sequence ID" value="MPV86394.1"/>
    <property type="molecule type" value="Genomic_DNA"/>
</dbReference>
<dbReference type="InterPro" id="IPR002563">
    <property type="entry name" value="Flavin_Rdtase-like_dom"/>
</dbReference>
<protein>
    <submittedName>
        <fullName evidence="6">Flavin reductase family protein</fullName>
    </submittedName>
</protein>
<comment type="caution">
    <text evidence="6">The sequence shown here is derived from an EMBL/GenBank/DDBJ whole genome shotgun (WGS) entry which is preliminary data.</text>
</comment>
<comment type="cofactor">
    <cofactor evidence="1">
        <name>FMN</name>
        <dbReference type="ChEBI" id="CHEBI:58210"/>
    </cofactor>
</comment>
<dbReference type="InParanoid" id="A0A6N7EUD7"/>
<dbReference type="PANTHER" id="PTHR33798:SF5">
    <property type="entry name" value="FLAVIN REDUCTASE LIKE DOMAIN-CONTAINING PROTEIN"/>
    <property type="match status" value="1"/>
</dbReference>
<accession>A0A6N7EUD7</accession>
<dbReference type="PANTHER" id="PTHR33798">
    <property type="entry name" value="FLAVOPROTEIN OXYGENASE"/>
    <property type="match status" value="1"/>
</dbReference>
<dbReference type="SMART" id="SM00903">
    <property type="entry name" value="Flavin_Reduct"/>
    <property type="match status" value="1"/>
</dbReference>
<keyword evidence="7" id="KW-1185">Reference proteome</keyword>
<dbReference type="RefSeq" id="WP_152810394.1">
    <property type="nucleotide sequence ID" value="NZ_WHNW01000007.1"/>
</dbReference>
<dbReference type="SUPFAM" id="SSF50475">
    <property type="entry name" value="FMN-binding split barrel"/>
    <property type="match status" value="1"/>
</dbReference>
<name>A0A6N7EUD7_9GAMM</name>
<evidence type="ECO:0000256" key="2">
    <source>
        <dbReference type="ARBA" id="ARBA00022630"/>
    </source>
</evidence>
<reference evidence="6 7" key="1">
    <citation type="submission" date="2019-10" db="EMBL/GenBank/DDBJ databases">
        <title>Cardiobacteriales fam. a chemoheterotrophic member of the order Cardiobacteriales, and proposal of Cardiobacteriales fam. nov.</title>
        <authorList>
            <person name="Wang C."/>
        </authorList>
    </citation>
    <scope>NUCLEOTIDE SEQUENCE [LARGE SCALE GENOMIC DNA]</scope>
    <source>
        <strain evidence="6 7">ML27</strain>
    </source>
</reference>
<keyword evidence="2" id="KW-0285">Flavoprotein</keyword>
<evidence type="ECO:0000256" key="4">
    <source>
        <dbReference type="ARBA" id="ARBA00038054"/>
    </source>
</evidence>
<evidence type="ECO:0000313" key="7">
    <source>
        <dbReference type="Proteomes" id="UP000471298"/>
    </source>
</evidence>
<evidence type="ECO:0000313" key="6">
    <source>
        <dbReference type="EMBL" id="MPV86394.1"/>
    </source>
</evidence>
<dbReference type="InterPro" id="IPR012349">
    <property type="entry name" value="Split_barrel_FMN-bd"/>
</dbReference>
<dbReference type="Gene3D" id="2.30.110.10">
    <property type="entry name" value="Electron Transport, Fmn-binding Protein, Chain A"/>
    <property type="match status" value="1"/>
</dbReference>
<dbReference type="GO" id="GO:0016646">
    <property type="term" value="F:oxidoreductase activity, acting on the CH-NH group of donors, NAD or NADP as acceptor"/>
    <property type="evidence" value="ECO:0007669"/>
    <property type="project" value="UniProtKB-ARBA"/>
</dbReference>
<feature type="domain" description="Flavin reductase like" evidence="5">
    <location>
        <begin position="21"/>
        <end position="199"/>
    </location>
</feature>
<dbReference type="Pfam" id="PF01613">
    <property type="entry name" value="Flavin_Reduct"/>
    <property type="match status" value="1"/>
</dbReference>
<dbReference type="AlphaFoldDB" id="A0A6N7EUD7"/>
<sequence length="236" mass="26259">MIFDLANFSSQQCYYLMTQCLIPRPIAWVLTENTQPDGYNLAPFSYFTAVCSDPPILMFSIAPKANQNPTTNNTPCPKDTLDNILRTQTFVVHIAHYHQLQAVETTAKAFAYGDSELTHANLALTDFWDSPTPDPSMPTRQSLFDRPLTNPLTSPLKRLTNTPIAFACRLYDSQIIGNQQQTLVFGEIINTYVADDYVTIANNRIQVDADAINALCRLGAGYYAAVGEPTKPQKPT</sequence>
<evidence type="ECO:0000259" key="5">
    <source>
        <dbReference type="SMART" id="SM00903"/>
    </source>
</evidence>
<gene>
    <name evidence="6" type="ORF">GCU85_06575</name>
</gene>
<proteinExistence type="inferred from homology"/>
<evidence type="ECO:0000256" key="3">
    <source>
        <dbReference type="ARBA" id="ARBA00022643"/>
    </source>
</evidence>
<dbReference type="GO" id="GO:0010181">
    <property type="term" value="F:FMN binding"/>
    <property type="evidence" value="ECO:0007669"/>
    <property type="project" value="InterPro"/>
</dbReference>
<organism evidence="6 7">
    <name type="scientific">Ostreibacterium oceani</name>
    <dbReference type="NCBI Taxonomy" id="2654998"/>
    <lineage>
        <taxon>Bacteria</taxon>
        <taxon>Pseudomonadati</taxon>
        <taxon>Pseudomonadota</taxon>
        <taxon>Gammaproteobacteria</taxon>
        <taxon>Cardiobacteriales</taxon>
        <taxon>Ostreibacteriaceae</taxon>
        <taxon>Ostreibacterium</taxon>
    </lineage>
</organism>
<keyword evidence="3" id="KW-0288">FMN</keyword>
<evidence type="ECO:0000256" key="1">
    <source>
        <dbReference type="ARBA" id="ARBA00001917"/>
    </source>
</evidence>
<dbReference type="Proteomes" id="UP000471298">
    <property type="component" value="Unassembled WGS sequence"/>
</dbReference>
<comment type="similarity">
    <text evidence="4">Belongs to the flavoredoxin family.</text>
</comment>